<keyword evidence="2" id="KW-0732">Signal</keyword>
<feature type="transmembrane region" description="Helical" evidence="1">
    <location>
        <begin position="137"/>
        <end position="158"/>
    </location>
</feature>
<feature type="transmembrane region" description="Helical" evidence="1">
    <location>
        <begin position="55"/>
        <end position="78"/>
    </location>
</feature>
<reference evidence="3 4" key="1">
    <citation type="submission" date="2023-02" db="EMBL/GenBank/DDBJ databases">
        <title>Devosia algicola sp. nov., isolated from the phycosphere of marine algae.</title>
        <authorList>
            <person name="Kim J.M."/>
            <person name="Lee J.K."/>
            <person name="Choi B.J."/>
            <person name="Bayburt H."/>
            <person name="Jeon C.O."/>
        </authorList>
    </citation>
    <scope>NUCLEOTIDE SEQUENCE [LARGE SCALE GENOMIC DNA]</scope>
    <source>
        <strain evidence="3 4">G20-9</strain>
    </source>
</reference>
<keyword evidence="1" id="KW-1133">Transmembrane helix</keyword>
<keyword evidence="1" id="KW-0812">Transmembrane</keyword>
<keyword evidence="4" id="KW-1185">Reference proteome</keyword>
<organism evidence="3 4">
    <name type="scientific">Devosia algicola</name>
    <dbReference type="NCBI Taxonomy" id="3026418"/>
    <lineage>
        <taxon>Bacteria</taxon>
        <taxon>Pseudomonadati</taxon>
        <taxon>Pseudomonadota</taxon>
        <taxon>Alphaproteobacteria</taxon>
        <taxon>Hyphomicrobiales</taxon>
        <taxon>Devosiaceae</taxon>
        <taxon>Devosia</taxon>
    </lineage>
</organism>
<evidence type="ECO:0000256" key="1">
    <source>
        <dbReference type="SAM" id="Phobius"/>
    </source>
</evidence>
<dbReference type="PIRSF" id="PIRSF016919">
    <property type="entry name" value="HupE_UreJ"/>
    <property type="match status" value="1"/>
</dbReference>
<evidence type="ECO:0000313" key="3">
    <source>
        <dbReference type="EMBL" id="WDR01757.1"/>
    </source>
</evidence>
<feature type="transmembrane region" description="Helical" evidence="1">
    <location>
        <begin position="90"/>
        <end position="117"/>
    </location>
</feature>
<dbReference type="RefSeq" id="WP_282218167.1">
    <property type="nucleotide sequence ID" value="NZ_CP118246.1"/>
</dbReference>
<evidence type="ECO:0000313" key="4">
    <source>
        <dbReference type="Proteomes" id="UP001220530"/>
    </source>
</evidence>
<dbReference type="Pfam" id="PF04955">
    <property type="entry name" value="HupE_UreJ"/>
    <property type="match status" value="1"/>
</dbReference>
<name>A0ABY7YKP2_9HYPH</name>
<feature type="signal peptide" evidence="2">
    <location>
        <begin position="1"/>
        <end position="18"/>
    </location>
</feature>
<accession>A0ABY7YKP2</accession>
<dbReference type="Proteomes" id="UP001220530">
    <property type="component" value="Chromosome"/>
</dbReference>
<evidence type="ECO:0000256" key="2">
    <source>
        <dbReference type="SAM" id="SignalP"/>
    </source>
</evidence>
<dbReference type="InterPro" id="IPR007038">
    <property type="entry name" value="HupE_UreJ"/>
</dbReference>
<gene>
    <name evidence="3" type="ORF">PSQ19_13550</name>
</gene>
<keyword evidence="1" id="KW-0472">Membrane</keyword>
<sequence>MRLATTIALSIMAVPAQAHGFGGSGWLHPLTGPDHMLAMIAVGAWSAQMGGRALWTVPSAFLLSMAAGGALGFAGLNLPGTEIGIALSVLLLGTVVLFAWSAGWPVAAIATLIFGFSHGMAHGVEIHTHDNPLLYELGFLTTTAGLHVVGLVGGLLLLESSRGAMFLRGLGACTVVAGIYFAASGL</sequence>
<feature type="chain" id="PRO_5045544215" evidence="2">
    <location>
        <begin position="19"/>
        <end position="186"/>
    </location>
</feature>
<feature type="transmembrane region" description="Helical" evidence="1">
    <location>
        <begin position="165"/>
        <end position="183"/>
    </location>
</feature>
<dbReference type="EMBL" id="CP118246">
    <property type="protein sequence ID" value="WDR01757.1"/>
    <property type="molecule type" value="Genomic_DNA"/>
</dbReference>
<protein>
    <submittedName>
        <fullName evidence="3">HupE/UreJ family protein</fullName>
    </submittedName>
</protein>
<proteinExistence type="predicted"/>